<keyword evidence="2" id="KW-1185">Reference proteome</keyword>
<reference evidence="1 2" key="1">
    <citation type="submission" date="2020-09" db="EMBL/GenBank/DDBJ databases">
        <title>De no assembly of potato wild relative species, Solanum commersonii.</title>
        <authorList>
            <person name="Cho K."/>
        </authorList>
    </citation>
    <scope>NUCLEOTIDE SEQUENCE [LARGE SCALE GENOMIC DNA]</scope>
    <source>
        <strain evidence="1">LZ3.2</strain>
        <tissue evidence="1">Leaf</tissue>
    </source>
</reference>
<dbReference type="Proteomes" id="UP000824120">
    <property type="component" value="Chromosome 6"/>
</dbReference>
<sequence>MKKALQQAFCNWRKLQHQLHSSSKEWSTEFFSEIDLNNEVFSYISGDQIHLKEVYIILYSRNTLLKVLESRRINLQRLRKFVTNNFNSFFVILLFRNKQISLIIHSMDYRCCGRKKSDYGYYSRKDSTISTPS</sequence>
<comment type="caution">
    <text evidence="1">The sequence shown here is derived from an EMBL/GenBank/DDBJ whole genome shotgun (WGS) entry which is preliminary data.</text>
</comment>
<accession>A0A9J5YM94</accession>
<gene>
    <name evidence="1" type="ORF">H5410_032891</name>
</gene>
<evidence type="ECO:0000313" key="1">
    <source>
        <dbReference type="EMBL" id="KAG5601521.1"/>
    </source>
</evidence>
<organism evidence="1 2">
    <name type="scientific">Solanum commersonii</name>
    <name type="common">Commerson's wild potato</name>
    <name type="synonym">Commerson's nightshade</name>
    <dbReference type="NCBI Taxonomy" id="4109"/>
    <lineage>
        <taxon>Eukaryota</taxon>
        <taxon>Viridiplantae</taxon>
        <taxon>Streptophyta</taxon>
        <taxon>Embryophyta</taxon>
        <taxon>Tracheophyta</taxon>
        <taxon>Spermatophyta</taxon>
        <taxon>Magnoliopsida</taxon>
        <taxon>eudicotyledons</taxon>
        <taxon>Gunneridae</taxon>
        <taxon>Pentapetalae</taxon>
        <taxon>asterids</taxon>
        <taxon>lamiids</taxon>
        <taxon>Solanales</taxon>
        <taxon>Solanaceae</taxon>
        <taxon>Solanoideae</taxon>
        <taxon>Solaneae</taxon>
        <taxon>Solanum</taxon>
    </lineage>
</organism>
<proteinExistence type="predicted"/>
<evidence type="ECO:0000313" key="2">
    <source>
        <dbReference type="Proteomes" id="UP000824120"/>
    </source>
</evidence>
<dbReference type="EMBL" id="JACXVP010000006">
    <property type="protein sequence ID" value="KAG5601521.1"/>
    <property type="molecule type" value="Genomic_DNA"/>
</dbReference>
<dbReference type="AlphaFoldDB" id="A0A9J5YM94"/>
<name>A0A9J5YM94_SOLCO</name>
<protein>
    <submittedName>
        <fullName evidence="1">Uncharacterized protein</fullName>
    </submittedName>
</protein>